<dbReference type="PROSITE" id="PS51186">
    <property type="entry name" value="GNAT"/>
    <property type="match status" value="1"/>
</dbReference>
<dbReference type="RefSeq" id="WP_246422226.1">
    <property type="nucleotide sequence ID" value="NZ_JACIEE010000001.1"/>
</dbReference>
<evidence type="ECO:0000313" key="3">
    <source>
        <dbReference type="Proteomes" id="UP000574761"/>
    </source>
</evidence>
<proteinExistence type="predicted"/>
<comment type="caution">
    <text evidence="2">The sequence shown here is derived from an EMBL/GenBank/DDBJ whole genome shotgun (WGS) entry which is preliminary data.</text>
</comment>
<protein>
    <submittedName>
        <fullName evidence="2">ElaA protein</fullName>
    </submittedName>
</protein>
<dbReference type="Pfam" id="PF13673">
    <property type="entry name" value="Acetyltransf_10"/>
    <property type="match status" value="1"/>
</dbReference>
<dbReference type="GO" id="GO:0016747">
    <property type="term" value="F:acyltransferase activity, transferring groups other than amino-acyl groups"/>
    <property type="evidence" value="ECO:0007669"/>
    <property type="project" value="InterPro"/>
</dbReference>
<gene>
    <name evidence="2" type="ORF">GGQ64_000170</name>
</gene>
<dbReference type="InterPro" id="IPR000182">
    <property type="entry name" value="GNAT_dom"/>
</dbReference>
<feature type="domain" description="N-acetyltransferase" evidence="1">
    <location>
        <begin position="9"/>
        <end position="153"/>
    </location>
</feature>
<dbReference type="InterPro" id="IPR016181">
    <property type="entry name" value="Acyl_CoA_acyltransferase"/>
</dbReference>
<name>A0A7W6D351_9HYPH</name>
<accession>A0A7W6D351</accession>
<dbReference type="CDD" id="cd04301">
    <property type="entry name" value="NAT_SF"/>
    <property type="match status" value="1"/>
</dbReference>
<evidence type="ECO:0000259" key="1">
    <source>
        <dbReference type="PROSITE" id="PS51186"/>
    </source>
</evidence>
<reference evidence="2 3" key="1">
    <citation type="submission" date="2020-08" db="EMBL/GenBank/DDBJ databases">
        <title>Genomic Encyclopedia of Type Strains, Phase IV (KMG-IV): sequencing the most valuable type-strain genomes for metagenomic binning, comparative biology and taxonomic classification.</title>
        <authorList>
            <person name="Goeker M."/>
        </authorList>
    </citation>
    <scope>NUCLEOTIDE SEQUENCE [LARGE SCALE GENOMIC DNA]</scope>
    <source>
        <strain evidence="2 3">DSM 100211</strain>
    </source>
</reference>
<dbReference type="AlphaFoldDB" id="A0A7W6D351"/>
<organism evidence="2 3">
    <name type="scientific">Mycoplana azooxidifex</name>
    <dbReference type="NCBI Taxonomy" id="1636188"/>
    <lineage>
        <taxon>Bacteria</taxon>
        <taxon>Pseudomonadati</taxon>
        <taxon>Pseudomonadota</taxon>
        <taxon>Alphaproteobacteria</taxon>
        <taxon>Hyphomicrobiales</taxon>
        <taxon>Rhizobiaceae</taxon>
        <taxon>Mycoplana</taxon>
    </lineage>
</organism>
<dbReference type="SUPFAM" id="SSF55729">
    <property type="entry name" value="Acyl-CoA N-acyltransferases (Nat)"/>
    <property type="match status" value="1"/>
</dbReference>
<keyword evidence="3" id="KW-1185">Reference proteome</keyword>
<evidence type="ECO:0000313" key="2">
    <source>
        <dbReference type="EMBL" id="MBB3974994.1"/>
    </source>
</evidence>
<sequence length="157" mass="17580">MTASPAYTVDVRRLEAFSAVDLYAMLKMRVDVFVVEQSCPYPELDGRDPDCQHLRLLDGKDLLACARLWRPVADAHPRIGRVAVSPDHRGKRLGEALMREAITACERLYPNEAIALSAQSHLMHFYEAFGFSPTSEEYLEDGIPHVDMLRPPSPGNA</sequence>
<dbReference type="EMBL" id="JACIEE010000001">
    <property type="protein sequence ID" value="MBB3974994.1"/>
    <property type="molecule type" value="Genomic_DNA"/>
</dbReference>
<dbReference type="Proteomes" id="UP000574761">
    <property type="component" value="Unassembled WGS sequence"/>
</dbReference>
<dbReference type="Gene3D" id="3.40.630.30">
    <property type="match status" value="1"/>
</dbReference>